<protein>
    <submittedName>
        <fullName evidence="5">Multiple sugar transport system substrate-binding protein</fullName>
    </submittedName>
    <submittedName>
        <fullName evidence="6">Sugar ABC transporter substrate-binding protein</fullName>
    </submittedName>
</protein>
<feature type="signal peptide" evidence="4">
    <location>
        <begin position="1"/>
        <end position="23"/>
    </location>
</feature>
<sequence>MTHFRIVAGLAFGYALTVSSAFAGQIVLNSDQSDPTPKKAMEELLKDFQAANPDVTVKWNNFDHEGYKSAIRNFLTADAPDVVSWYSGNRMAPFVKAGLFEDVSDLWAKDDLNNQLKSAAKSMDIDGKKWGIPYSTYQWGIYYRKDIFAAQGITPPKTWAELVAACDKLKKAGITPFTIGTKALWPTAGWFDYLDLRVNGYEFHMDLTAGKVPYTDPRVKAVFAKWAELVKPGYFIENHAALDWQDAMPQFVQGKAAMYLMGNFAVAPMKDGGLKEEQIGFLQFPEITPGLPRAEDAPTESFHIPSGAKNKADARKFLAFLAKPETQTKMNEILGQLPINNQSQKSNDPFLSAGFDMLSTAYALAQFYDRDAPADMAKAGMEGFQEFMVKPDKVDAILARLDKVRARVYK</sequence>
<dbReference type="STRING" id="887144.BJF91_12240"/>
<dbReference type="Gene3D" id="3.40.190.10">
    <property type="entry name" value="Periplasmic binding protein-like II"/>
    <property type="match status" value="2"/>
</dbReference>
<name>A0A1Q9A6A4_9HYPH</name>
<reference evidence="5 8" key="2">
    <citation type="submission" date="2020-08" db="EMBL/GenBank/DDBJ databases">
        <title>Genomic Encyclopedia of Type Strains, Phase IV (KMG-IV): sequencing the most valuable type-strain genomes for metagenomic binning, comparative biology and taxonomic classification.</title>
        <authorList>
            <person name="Goeker M."/>
        </authorList>
    </citation>
    <scope>NUCLEOTIDE SEQUENCE [LARGE SCALE GENOMIC DNA]</scope>
    <source>
        <strain evidence="5 8">DSM 100021</strain>
    </source>
</reference>
<evidence type="ECO:0000256" key="2">
    <source>
        <dbReference type="ARBA" id="ARBA00008520"/>
    </source>
</evidence>
<keyword evidence="4" id="KW-0732">Signal</keyword>
<evidence type="ECO:0000313" key="7">
    <source>
        <dbReference type="Proteomes" id="UP000185598"/>
    </source>
</evidence>
<keyword evidence="3" id="KW-0574">Periplasm</keyword>
<dbReference type="GO" id="GO:0042597">
    <property type="term" value="C:periplasmic space"/>
    <property type="evidence" value="ECO:0007669"/>
    <property type="project" value="UniProtKB-SubCell"/>
</dbReference>
<dbReference type="AlphaFoldDB" id="A0A1Q9A6A4"/>
<comment type="caution">
    <text evidence="6">The sequence shown here is derived from an EMBL/GenBank/DDBJ whole genome shotgun (WGS) entry which is preliminary data.</text>
</comment>
<dbReference type="OrthoDB" id="2509690at2"/>
<dbReference type="Proteomes" id="UP000544107">
    <property type="component" value="Unassembled WGS sequence"/>
</dbReference>
<keyword evidence="5" id="KW-0813">Transport</keyword>
<gene>
    <name evidence="6" type="ORF">BJF91_12240</name>
    <name evidence="5" type="ORF">GGQ71_003059</name>
</gene>
<dbReference type="InterPro" id="IPR006059">
    <property type="entry name" value="SBP"/>
</dbReference>
<dbReference type="SUPFAM" id="SSF53850">
    <property type="entry name" value="Periplasmic binding protein-like II"/>
    <property type="match status" value="1"/>
</dbReference>
<keyword evidence="5" id="KW-0762">Sugar transport</keyword>
<keyword evidence="7" id="KW-1185">Reference proteome</keyword>
<dbReference type="Pfam" id="PF01547">
    <property type="entry name" value="SBP_bac_1"/>
    <property type="match status" value="1"/>
</dbReference>
<dbReference type="PANTHER" id="PTHR43649:SF14">
    <property type="entry name" value="BLR3389 PROTEIN"/>
    <property type="match status" value="1"/>
</dbReference>
<evidence type="ECO:0000256" key="1">
    <source>
        <dbReference type="ARBA" id="ARBA00004418"/>
    </source>
</evidence>
<evidence type="ECO:0000313" key="5">
    <source>
        <dbReference type="EMBL" id="MBB4008779.1"/>
    </source>
</evidence>
<dbReference type="InterPro" id="IPR050490">
    <property type="entry name" value="Bact_solute-bd_prot1"/>
</dbReference>
<dbReference type="RefSeq" id="WP_075613991.1">
    <property type="nucleotide sequence ID" value="NZ_JACIED010000003.1"/>
</dbReference>
<organism evidence="6 7">
    <name type="scientific">Allorhizobium taibaishanense</name>
    <dbReference type="NCBI Taxonomy" id="887144"/>
    <lineage>
        <taxon>Bacteria</taxon>
        <taxon>Pseudomonadati</taxon>
        <taxon>Pseudomonadota</taxon>
        <taxon>Alphaproteobacteria</taxon>
        <taxon>Hyphomicrobiales</taxon>
        <taxon>Rhizobiaceae</taxon>
        <taxon>Rhizobium/Agrobacterium group</taxon>
        <taxon>Allorhizobium</taxon>
    </lineage>
</organism>
<comment type="similarity">
    <text evidence="2">Belongs to the bacterial solute-binding protein 1 family.</text>
</comment>
<evidence type="ECO:0000313" key="8">
    <source>
        <dbReference type="Proteomes" id="UP000544107"/>
    </source>
</evidence>
<evidence type="ECO:0000313" key="6">
    <source>
        <dbReference type="EMBL" id="OLP50099.1"/>
    </source>
</evidence>
<dbReference type="Proteomes" id="UP000185598">
    <property type="component" value="Unassembled WGS sequence"/>
</dbReference>
<reference evidence="6 7" key="1">
    <citation type="submission" date="2016-09" db="EMBL/GenBank/DDBJ databases">
        <title>Rhizobium oryziradicis sp. nov., isolated from the root of rice.</title>
        <authorList>
            <person name="Zhao J."/>
            <person name="Zhang X."/>
        </authorList>
    </citation>
    <scope>NUCLEOTIDE SEQUENCE [LARGE SCALE GENOMIC DNA]</scope>
    <source>
        <strain evidence="6 7">14971</strain>
    </source>
</reference>
<feature type="chain" id="PRO_5044564356" evidence="4">
    <location>
        <begin position="24"/>
        <end position="410"/>
    </location>
</feature>
<dbReference type="PANTHER" id="PTHR43649">
    <property type="entry name" value="ARABINOSE-BINDING PROTEIN-RELATED"/>
    <property type="match status" value="1"/>
</dbReference>
<dbReference type="EMBL" id="JACIED010000003">
    <property type="protein sequence ID" value="MBB4008779.1"/>
    <property type="molecule type" value="Genomic_DNA"/>
</dbReference>
<accession>A0A1Q9A6A4</accession>
<proteinExistence type="inferred from homology"/>
<evidence type="ECO:0000256" key="3">
    <source>
        <dbReference type="ARBA" id="ARBA00022764"/>
    </source>
</evidence>
<evidence type="ECO:0000256" key="4">
    <source>
        <dbReference type="SAM" id="SignalP"/>
    </source>
</evidence>
<dbReference type="EMBL" id="MKIN01000021">
    <property type="protein sequence ID" value="OLP50099.1"/>
    <property type="molecule type" value="Genomic_DNA"/>
</dbReference>
<comment type="subcellular location">
    <subcellularLocation>
        <location evidence="1">Periplasm</location>
    </subcellularLocation>
</comment>